<dbReference type="InterPro" id="IPR036259">
    <property type="entry name" value="MFS_trans_sf"/>
</dbReference>
<sequence length="430" mass="47186">MDTAHSTRPTKRRYVTLLMIFITVVICYVDRANLAVASAHIQEEFGISKAQMGYIFSAFAWTYTLCQIPGGWFLDRVGSKLTYFIAILGWSIATLGQGFATGLASLIGLRAVTGLFEAPAFPTNNRMVTSWFPEHERASAVGMFTSGQFVGLAFLTPLLIWVQEVLSWHWVFILTGAIGIVWALIWYVVYQPPRKSRGINQAELEYISNGGGMVDGDAPQEKKNRVAMTKADWKLVFNRKLVGVYLGQFAVTSTLWFFLTWFPNYLTQEKNISALTAGFMTTVPFLAAFFGVILSGYFADRMVRAGKSLGFARKTPIIFGLLLSTCIMGANYTNDPMWIMILMALAFFGNGFASITWSLVSSLAPLRLIGLTGGVFNFIGGLGGITVPLVVGYLAQDYGFAPALIYIAAVALVGALSYLLLVGEVKRVGE</sequence>
<feature type="domain" description="Major facilitator superfamily (MFS) profile" evidence="7">
    <location>
        <begin position="16"/>
        <end position="426"/>
    </location>
</feature>
<feature type="transmembrane region" description="Helical" evidence="6">
    <location>
        <begin position="81"/>
        <end position="97"/>
    </location>
</feature>
<dbReference type="AlphaFoldDB" id="A0A4R3Z1H2"/>
<dbReference type="GO" id="GO:0022857">
    <property type="term" value="F:transmembrane transporter activity"/>
    <property type="evidence" value="ECO:0007669"/>
    <property type="project" value="InterPro"/>
</dbReference>
<feature type="transmembrane region" description="Helical" evidence="6">
    <location>
        <begin position="54"/>
        <end position="74"/>
    </location>
</feature>
<dbReference type="InterPro" id="IPR011701">
    <property type="entry name" value="MFS"/>
</dbReference>
<dbReference type="SUPFAM" id="SSF103473">
    <property type="entry name" value="MFS general substrate transporter"/>
    <property type="match status" value="1"/>
</dbReference>
<evidence type="ECO:0000313" key="9">
    <source>
        <dbReference type="Proteomes" id="UP000295719"/>
    </source>
</evidence>
<dbReference type="NCBIfam" id="TIGR00893">
    <property type="entry name" value="2A0114"/>
    <property type="match status" value="1"/>
</dbReference>
<feature type="transmembrane region" description="Helical" evidence="6">
    <location>
        <begin position="400"/>
        <end position="421"/>
    </location>
</feature>
<feature type="transmembrane region" description="Helical" evidence="6">
    <location>
        <begin position="338"/>
        <end position="359"/>
    </location>
</feature>
<keyword evidence="9" id="KW-1185">Reference proteome</keyword>
<feature type="transmembrane region" description="Helical" evidence="6">
    <location>
        <begin position="311"/>
        <end position="332"/>
    </location>
</feature>
<dbReference type="InterPro" id="IPR020846">
    <property type="entry name" value="MFS_dom"/>
</dbReference>
<dbReference type="OrthoDB" id="9771451at2"/>
<dbReference type="Proteomes" id="UP000295719">
    <property type="component" value="Unassembled WGS sequence"/>
</dbReference>
<evidence type="ECO:0000256" key="5">
    <source>
        <dbReference type="ARBA" id="ARBA00038514"/>
    </source>
</evidence>
<evidence type="ECO:0000256" key="3">
    <source>
        <dbReference type="ARBA" id="ARBA00022989"/>
    </source>
</evidence>
<feature type="transmembrane region" description="Helical" evidence="6">
    <location>
        <begin position="242"/>
        <end position="262"/>
    </location>
</feature>
<dbReference type="PROSITE" id="PS50850">
    <property type="entry name" value="MFS"/>
    <property type="match status" value="1"/>
</dbReference>
<reference evidence="8 9" key="1">
    <citation type="submission" date="2019-03" db="EMBL/GenBank/DDBJ databases">
        <title>Genomic Encyclopedia of Type Strains, Phase IV (KMG-IV): sequencing the most valuable type-strain genomes for metagenomic binning, comparative biology and taxonomic classification.</title>
        <authorList>
            <person name="Goeker M."/>
        </authorList>
    </citation>
    <scope>NUCLEOTIDE SEQUENCE [LARGE SCALE GENOMIC DNA]</scope>
    <source>
        <strain evidence="8 9">DSM 19580</strain>
    </source>
</reference>
<name>A0A4R3Z1H2_9GAMM</name>
<comment type="caution">
    <text evidence="8">The sequence shown here is derived from an EMBL/GenBank/DDBJ whole genome shotgun (WGS) entry which is preliminary data.</text>
</comment>
<dbReference type="GO" id="GO:0016020">
    <property type="term" value="C:membrane"/>
    <property type="evidence" value="ECO:0007669"/>
    <property type="project" value="UniProtKB-SubCell"/>
</dbReference>
<dbReference type="InterPro" id="IPR050382">
    <property type="entry name" value="MFS_Na/Anion_cotransporter"/>
</dbReference>
<gene>
    <name evidence="8" type="ORF">EDC52_102249</name>
</gene>
<dbReference type="InterPro" id="IPR000849">
    <property type="entry name" value="Sugar_P_transporter"/>
</dbReference>
<feature type="transmembrane region" description="Helical" evidence="6">
    <location>
        <begin position="371"/>
        <end position="394"/>
    </location>
</feature>
<dbReference type="Gene3D" id="1.20.1250.20">
    <property type="entry name" value="MFS general substrate transporter like domains"/>
    <property type="match status" value="2"/>
</dbReference>
<accession>A0A4R3Z1H2</accession>
<evidence type="ECO:0000256" key="1">
    <source>
        <dbReference type="ARBA" id="ARBA00004141"/>
    </source>
</evidence>
<dbReference type="PANTHER" id="PTHR11662">
    <property type="entry name" value="SOLUTE CARRIER FAMILY 17"/>
    <property type="match status" value="1"/>
</dbReference>
<evidence type="ECO:0000259" key="7">
    <source>
        <dbReference type="PROSITE" id="PS50850"/>
    </source>
</evidence>
<dbReference type="PANTHER" id="PTHR11662:SF333">
    <property type="entry name" value="D-GALACTONATE TRANSPORTER"/>
    <property type="match status" value="1"/>
</dbReference>
<comment type="similarity">
    <text evidence="5">Belongs to the major facilitator superfamily. Phthalate permease family.</text>
</comment>
<feature type="transmembrane region" description="Helical" evidence="6">
    <location>
        <begin position="14"/>
        <end position="34"/>
    </location>
</feature>
<dbReference type="EMBL" id="SMCR01000002">
    <property type="protein sequence ID" value="TCV98926.1"/>
    <property type="molecule type" value="Genomic_DNA"/>
</dbReference>
<comment type="subcellular location">
    <subcellularLocation>
        <location evidence="1">Membrane</location>
        <topology evidence="1">Multi-pass membrane protein</topology>
    </subcellularLocation>
</comment>
<evidence type="ECO:0000256" key="4">
    <source>
        <dbReference type="ARBA" id="ARBA00023136"/>
    </source>
</evidence>
<evidence type="ECO:0000256" key="6">
    <source>
        <dbReference type="SAM" id="Phobius"/>
    </source>
</evidence>
<evidence type="ECO:0000256" key="2">
    <source>
        <dbReference type="ARBA" id="ARBA00022692"/>
    </source>
</evidence>
<keyword evidence="3 6" id="KW-1133">Transmembrane helix</keyword>
<dbReference type="CDD" id="cd17319">
    <property type="entry name" value="MFS_ExuT_GudP_like"/>
    <property type="match status" value="1"/>
</dbReference>
<dbReference type="Pfam" id="PF07690">
    <property type="entry name" value="MFS_1"/>
    <property type="match status" value="1"/>
</dbReference>
<protein>
    <submittedName>
        <fullName evidence="8">ACS family D-galactonate transporter-like MFS transporter</fullName>
    </submittedName>
</protein>
<organism evidence="8 9">
    <name type="scientific">Biostraticola tofi</name>
    <dbReference type="NCBI Taxonomy" id="466109"/>
    <lineage>
        <taxon>Bacteria</taxon>
        <taxon>Pseudomonadati</taxon>
        <taxon>Pseudomonadota</taxon>
        <taxon>Gammaproteobacteria</taxon>
        <taxon>Enterobacterales</taxon>
        <taxon>Bruguierivoracaceae</taxon>
        <taxon>Biostraticola</taxon>
    </lineage>
</organism>
<feature type="transmembrane region" description="Helical" evidence="6">
    <location>
        <begin position="274"/>
        <end position="299"/>
    </location>
</feature>
<evidence type="ECO:0000313" key="8">
    <source>
        <dbReference type="EMBL" id="TCV98926.1"/>
    </source>
</evidence>
<keyword evidence="2 6" id="KW-0812">Transmembrane</keyword>
<dbReference type="RefSeq" id="WP_131864320.1">
    <property type="nucleotide sequence ID" value="NZ_SMCR01000002.1"/>
</dbReference>
<dbReference type="PIRSF" id="PIRSF002808">
    <property type="entry name" value="Hexose_phosphate_transp"/>
    <property type="match status" value="1"/>
</dbReference>
<keyword evidence="4 6" id="KW-0472">Membrane</keyword>
<proteinExistence type="inferred from homology"/>
<feature type="transmembrane region" description="Helical" evidence="6">
    <location>
        <begin position="168"/>
        <end position="189"/>
    </location>
</feature>